<evidence type="ECO:0000256" key="2">
    <source>
        <dbReference type="ARBA" id="ARBA00011479"/>
    </source>
</evidence>
<dbReference type="SUPFAM" id="SSF47769">
    <property type="entry name" value="SAM/Pointed domain"/>
    <property type="match status" value="1"/>
</dbReference>
<keyword evidence="10 14" id="KW-0040">ANK repeat</keyword>
<dbReference type="GO" id="GO:0030154">
    <property type="term" value="P:cell differentiation"/>
    <property type="evidence" value="ECO:0007669"/>
    <property type="project" value="UniProtKB-KW"/>
</dbReference>
<evidence type="ECO:0000256" key="11">
    <source>
        <dbReference type="ARBA" id="ARBA00023158"/>
    </source>
</evidence>
<dbReference type="GO" id="GO:0007283">
    <property type="term" value="P:spermatogenesis"/>
    <property type="evidence" value="ECO:0007669"/>
    <property type="project" value="UniProtKB-KW"/>
</dbReference>
<evidence type="ECO:0000256" key="8">
    <source>
        <dbReference type="ARBA" id="ARBA00022782"/>
    </source>
</evidence>
<evidence type="ECO:0000259" key="15">
    <source>
        <dbReference type="PROSITE" id="PS50105"/>
    </source>
</evidence>
<reference evidence="16" key="1">
    <citation type="submission" date="2025-08" db="UniProtKB">
        <authorList>
            <consortium name="Ensembl"/>
        </authorList>
    </citation>
    <scope>IDENTIFICATION</scope>
</reference>
<evidence type="ECO:0000313" key="17">
    <source>
        <dbReference type="Proteomes" id="UP000694523"/>
    </source>
</evidence>
<accession>A0A8C6WER1</accession>
<dbReference type="Pfam" id="PF07647">
    <property type="entry name" value="SAM_2"/>
    <property type="match status" value="1"/>
</dbReference>
<evidence type="ECO:0000256" key="9">
    <source>
        <dbReference type="ARBA" id="ARBA00022871"/>
    </source>
</evidence>
<evidence type="ECO:0000256" key="14">
    <source>
        <dbReference type="PROSITE-ProRule" id="PRU00023"/>
    </source>
</evidence>
<evidence type="ECO:0000256" key="3">
    <source>
        <dbReference type="ARBA" id="ARBA00020117"/>
    </source>
</evidence>
<feature type="repeat" description="ANK" evidence="14">
    <location>
        <begin position="83"/>
        <end position="115"/>
    </location>
</feature>
<dbReference type="PANTHER" id="PTHR24157">
    <property type="entry name" value="ANKYRIN REPEAT, SAM AND BASIC LEUCINE ZIPPER DOMAIN-CONTAINING PROTEIN 1"/>
    <property type="match status" value="1"/>
</dbReference>
<dbReference type="Ensembl" id="ENSNMLT00000001714.1">
    <property type="protein sequence ID" value="ENSNMLP00000001492.1"/>
    <property type="gene ID" value="ENSNMLG00000001122.1"/>
</dbReference>
<dbReference type="InterPro" id="IPR036770">
    <property type="entry name" value="Ankyrin_rpt-contain_sf"/>
</dbReference>
<dbReference type="Gene3D" id="1.10.150.50">
    <property type="entry name" value="Transcription Factor, Ets-1"/>
    <property type="match status" value="1"/>
</dbReference>
<evidence type="ECO:0000256" key="5">
    <source>
        <dbReference type="ARBA" id="ARBA00022490"/>
    </source>
</evidence>
<keyword evidence="4" id="KW-0217">Developmental protein</keyword>
<keyword evidence="9" id="KW-0744">Spermatogenesis</keyword>
<keyword evidence="6" id="KW-0597">Phosphoprotein</keyword>
<dbReference type="Pfam" id="PF00023">
    <property type="entry name" value="Ank"/>
    <property type="match status" value="1"/>
</dbReference>
<name>A0A8C6WER1_9GOBI</name>
<feature type="repeat" description="ANK" evidence="14">
    <location>
        <begin position="116"/>
        <end position="148"/>
    </location>
</feature>
<dbReference type="SMART" id="SM00454">
    <property type="entry name" value="SAM"/>
    <property type="match status" value="1"/>
</dbReference>
<sequence>ISAGLHVDTRLDFEWTPLMCAVSAANSDLTKILLDRGASANFSKDHWTVLMACCTASAPEDKICSCLEILLSRNADPNMVDRSHMTCLMLASRDGYSKVINLLVSHGASVNTQDLNGYTALCYAVQYGREESVLKLLQLGADKPSRPRSGELQRTWQRSSNTLRFIIMRTQFWFCDVSDSDLSPCVFSANKLDELELLFHGLGLGYLTDIITDHDISWGQLLTMDKDDLHKIGISEPKDQQKVLTAVHQMELDKVDLETVNELGGANAGSEELHTFLLSVMQQCSYLTETIQDAVSRFPRRASQLVFSLDSRSEAQSVCNQLLIQTKDLQQEVTLLRNLLYQVRTPPRGRLLFGLIRLLQKCRKPLGVTWKGCR</sequence>
<dbReference type="PROSITE" id="PS50105">
    <property type="entry name" value="SAM_DOMAIN"/>
    <property type="match status" value="1"/>
</dbReference>
<dbReference type="GO" id="GO:0031047">
    <property type="term" value="P:regulatory ncRNA-mediated gene silencing"/>
    <property type="evidence" value="ECO:0007669"/>
    <property type="project" value="UniProtKB-KW"/>
</dbReference>
<dbReference type="CDD" id="cd09521">
    <property type="entry name" value="SAM_ASZ1"/>
    <property type="match status" value="1"/>
</dbReference>
<dbReference type="SUPFAM" id="SSF48403">
    <property type="entry name" value="Ankyrin repeat"/>
    <property type="match status" value="1"/>
</dbReference>
<dbReference type="GO" id="GO:0051321">
    <property type="term" value="P:meiotic cell cycle"/>
    <property type="evidence" value="ECO:0007669"/>
    <property type="project" value="UniProtKB-KW"/>
</dbReference>
<evidence type="ECO:0000313" key="16">
    <source>
        <dbReference type="Ensembl" id="ENSNMLP00000001492.1"/>
    </source>
</evidence>
<feature type="repeat" description="ANK" evidence="14">
    <location>
        <begin position="13"/>
        <end position="45"/>
    </location>
</feature>
<dbReference type="Gene3D" id="1.25.40.20">
    <property type="entry name" value="Ankyrin repeat-containing domain"/>
    <property type="match status" value="1"/>
</dbReference>
<keyword evidence="8" id="KW-0221">Differentiation</keyword>
<dbReference type="Pfam" id="PF12796">
    <property type="entry name" value="Ank_2"/>
    <property type="match status" value="1"/>
</dbReference>
<dbReference type="InterPro" id="IPR001660">
    <property type="entry name" value="SAM"/>
</dbReference>
<evidence type="ECO:0000256" key="12">
    <source>
        <dbReference type="ARBA" id="ARBA00023254"/>
    </source>
</evidence>
<protein>
    <recommendedName>
        <fullName evidence="3">Ankyrin repeat, SAM and basic leucine zipper domain-containing protein 1</fullName>
    </recommendedName>
    <alternativeName>
        <fullName evidence="13">Germ cell-specific ankyrin, SAM and basic leucine zipper domain-containing protein</fullName>
    </alternativeName>
</protein>
<dbReference type="InterPro" id="IPR042650">
    <property type="entry name" value="Asz1_SAM"/>
</dbReference>
<keyword evidence="12" id="KW-0469">Meiosis</keyword>
<dbReference type="PROSITE" id="PS50088">
    <property type="entry name" value="ANK_REPEAT"/>
    <property type="match status" value="3"/>
</dbReference>
<comment type="subunit">
    <text evidence="2">Interacts with DDX4, PIWIL1, RANBP9 and TDRD1.</text>
</comment>
<evidence type="ECO:0000256" key="6">
    <source>
        <dbReference type="ARBA" id="ARBA00022553"/>
    </source>
</evidence>
<proteinExistence type="predicted"/>
<dbReference type="PROSITE" id="PS50297">
    <property type="entry name" value="ANK_REP_REGION"/>
    <property type="match status" value="2"/>
</dbReference>
<keyword evidence="17" id="KW-1185">Reference proteome</keyword>
<reference evidence="16" key="2">
    <citation type="submission" date="2025-09" db="UniProtKB">
        <authorList>
            <consortium name="Ensembl"/>
        </authorList>
    </citation>
    <scope>IDENTIFICATION</scope>
</reference>
<evidence type="ECO:0000256" key="7">
    <source>
        <dbReference type="ARBA" id="ARBA00022737"/>
    </source>
</evidence>
<dbReference type="PANTHER" id="PTHR24157:SF3">
    <property type="entry name" value="ANKYRIN REPEAT, SAM AND BASIC LEUCINE ZIPPER DOMAIN-CONTAINING PROTEIN 1"/>
    <property type="match status" value="1"/>
</dbReference>
<keyword evidence="5" id="KW-0963">Cytoplasm</keyword>
<dbReference type="InterPro" id="IPR002110">
    <property type="entry name" value="Ankyrin_rpt"/>
</dbReference>
<organism evidence="16 17">
    <name type="scientific">Neogobius melanostomus</name>
    <name type="common">round goby</name>
    <dbReference type="NCBI Taxonomy" id="47308"/>
    <lineage>
        <taxon>Eukaryota</taxon>
        <taxon>Metazoa</taxon>
        <taxon>Chordata</taxon>
        <taxon>Craniata</taxon>
        <taxon>Vertebrata</taxon>
        <taxon>Euteleostomi</taxon>
        <taxon>Actinopterygii</taxon>
        <taxon>Neopterygii</taxon>
        <taxon>Teleostei</taxon>
        <taxon>Neoteleostei</taxon>
        <taxon>Acanthomorphata</taxon>
        <taxon>Gobiaria</taxon>
        <taxon>Gobiiformes</taxon>
        <taxon>Gobioidei</taxon>
        <taxon>Gobiidae</taxon>
        <taxon>Benthophilinae</taxon>
        <taxon>Neogobiini</taxon>
        <taxon>Neogobius</taxon>
    </lineage>
</organism>
<comment type="subcellular location">
    <subcellularLocation>
        <location evidence="1">Cytoplasm</location>
    </subcellularLocation>
</comment>
<dbReference type="GO" id="GO:0071546">
    <property type="term" value="C:pi-body"/>
    <property type="evidence" value="ECO:0007669"/>
    <property type="project" value="TreeGrafter"/>
</dbReference>
<dbReference type="Proteomes" id="UP000694523">
    <property type="component" value="Unplaced"/>
</dbReference>
<keyword evidence="7" id="KW-0677">Repeat</keyword>
<dbReference type="InterPro" id="IPR013761">
    <property type="entry name" value="SAM/pointed_sf"/>
</dbReference>
<dbReference type="AlphaFoldDB" id="A0A8C6WER1"/>
<dbReference type="SMART" id="SM00248">
    <property type="entry name" value="ANK"/>
    <property type="match status" value="4"/>
</dbReference>
<feature type="domain" description="SAM" evidence="15">
    <location>
        <begin position="190"/>
        <end position="253"/>
    </location>
</feature>
<evidence type="ECO:0000256" key="1">
    <source>
        <dbReference type="ARBA" id="ARBA00004496"/>
    </source>
</evidence>
<evidence type="ECO:0000256" key="4">
    <source>
        <dbReference type="ARBA" id="ARBA00022473"/>
    </source>
</evidence>
<evidence type="ECO:0000256" key="13">
    <source>
        <dbReference type="ARBA" id="ARBA00030354"/>
    </source>
</evidence>
<keyword evidence="11" id="KW-0943">RNA-mediated gene silencing</keyword>
<evidence type="ECO:0000256" key="10">
    <source>
        <dbReference type="ARBA" id="ARBA00023043"/>
    </source>
</evidence>